<keyword evidence="17" id="KW-1185">Reference proteome</keyword>
<dbReference type="PROSITE" id="PS50262">
    <property type="entry name" value="G_PROTEIN_RECEP_F1_2"/>
    <property type="match status" value="1"/>
</dbReference>
<dbReference type="GO" id="GO:0007187">
    <property type="term" value="P:G protein-coupled receptor signaling pathway, coupled to cyclic nucleotide second messenger"/>
    <property type="evidence" value="ECO:0007669"/>
    <property type="project" value="TreeGrafter"/>
</dbReference>
<comment type="function">
    <text evidence="13">G-protein-coupled receptor for histamine, a biogenic amine that functions as an immune modulator and a neurotransmitter. Through the H1 receptor, histamine mediates the contraction of smooth muscles and increases capillary permeability due to contraction of terminal venules. Also mediates neurotransmission in the central nervous system and thereby regulates circadian rhythms, emotional and locomotor activities as well as cognitive functions.</text>
</comment>
<feature type="domain" description="G-protein coupled receptors family 1 profile" evidence="16">
    <location>
        <begin position="81"/>
        <end position="512"/>
    </location>
</feature>
<dbReference type="SUPFAM" id="SSF81321">
    <property type="entry name" value="Family A G protein-coupled receptor-like"/>
    <property type="match status" value="1"/>
</dbReference>
<dbReference type="GO" id="GO:0005886">
    <property type="term" value="C:plasma membrane"/>
    <property type="evidence" value="ECO:0007669"/>
    <property type="project" value="UniProtKB-SubCell"/>
</dbReference>
<evidence type="ECO:0000256" key="6">
    <source>
        <dbReference type="ARBA" id="ARBA00022989"/>
    </source>
</evidence>
<evidence type="ECO:0000256" key="7">
    <source>
        <dbReference type="ARBA" id="ARBA00023040"/>
    </source>
</evidence>
<dbReference type="KEGG" id="pbi:103054667"/>
<dbReference type="FunFam" id="1.20.1070.10:FF:000147">
    <property type="entry name" value="Histamine H1 receptor"/>
    <property type="match status" value="1"/>
</dbReference>
<proteinExistence type="inferred from homology"/>
<dbReference type="GO" id="GO:0007268">
    <property type="term" value="P:chemical synaptic transmission"/>
    <property type="evidence" value="ECO:0007669"/>
    <property type="project" value="TreeGrafter"/>
</dbReference>
<dbReference type="PRINTS" id="PR00530">
    <property type="entry name" value="HISTAMINEH1R"/>
</dbReference>
<keyword evidence="6 15" id="KW-1133">Transmembrane helix</keyword>
<dbReference type="InterPro" id="IPR000276">
    <property type="entry name" value="GPCR_Rhodpsn"/>
</dbReference>
<evidence type="ECO:0000256" key="9">
    <source>
        <dbReference type="ARBA" id="ARBA00023157"/>
    </source>
</evidence>
<dbReference type="RefSeq" id="XP_025026350.1">
    <property type="nucleotide sequence ID" value="XM_025170582.1"/>
</dbReference>
<feature type="transmembrane region" description="Helical" evidence="15">
    <location>
        <begin position="101"/>
        <end position="126"/>
    </location>
</feature>
<dbReference type="PRINTS" id="PR00237">
    <property type="entry name" value="GPCRRHODOPSN"/>
</dbReference>
<dbReference type="PANTHER" id="PTHR24247">
    <property type="entry name" value="5-HYDROXYTRYPTAMINE RECEPTOR"/>
    <property type="match status" value="1"/>
</dbReference>
<comment type="similarity">
    <text evidence="14">Belongs to the G-protein coupled receptor 1 family.</text>
</comment>
<feature type="transmembrane region" description="Helical" evidence="15">
    <location>
        <begin position="66"/>
        <end position="89"/>
    </location>
</feature>
<evidence type="ECO:0000256" key="5">
    <source>
        <dbReference type="ARBA" id="ARBA00022692"/>
    </source>
</evidence>
<gene>
    <name evidence="18" type="primary">HRH1</name>
</gene>
<dbReference type="GO" id="GO:0043114">
    <property type="term" value="P:regulation of vascular permeability"/>
    <property type="evidence" value="ECO:0007669"/>
    <property type="project" value="InterPro"/>
</dbReference>
<dbReference type="OMA" id="TFEDKMC"/>
<dbReference type="OrthoDB" id="10071887at2759"/>
<keyword evidence="3" id="KW-1003">Cell membrane</keyword>
<dbReference type="PROSITE" id="PS00237">
    <property type="entry name" value="G_PROTEIN_RECEP_F1_1"/>
    <property type="match status" value="1"/>
</dbReference>
<feature type="transmembrane region" description="Helical" evidence="15">
    <location>
        <begin position="138"/>
        <end position="160"/>
    </location>
</feature>
<keyword evidence="8 15" id="KW-0472">Membrane</keyword>
<name>A0A9F5IJY7_PYTBI</name>
<dbReference type="CDD" id="cd15050">
    <property type="entry name" value="7tmA_Histamine_H1R"/>
    <property type="match status" value="1"/>
</dbReference>
<evidence type="ECO:0000259" key="16">
    <source>
        <dbReference type="PROSITE" id="PS50262"/>
    </source>
</evidence>
<evidence type="ECO:0000313" key="18">
    <source>
        <dbReference type="RefSeq" id="XP_025026350.1"/>
    </source>
</evidence>
<accession>A0A9F5IJY7</accession>
<dbReference type="InterPro" id="IPR000921">
    <property type="entry name" value="Histamine_H1_rcpt"/>
</dbReference>
<feature type="transmembrane region" description="Helical" evidence="15">
    <location>
        <begin position="461"/>
        <end position="484"/>
    </location>
</feature>
<evidence type="ECO:0000256" key="1">
    <source>
        <dbReference type="ARBA" id="ARBA00004651"/>
    </source>
</evidence>
<evidence type="ECO:0000256" key="11">
    <source>
        <dbReference type="ARBA" id="ARBA00023180"/>
    </source>
</evidence>
<dbReference type="PANTHER" id="PTHR24247:SF223">
    <property type="entry name" value="HISTAMINE H1 RECEPTOR"/>
    <property type="match status" value="1"/>
</dbReference>
<keyword evidence="4" id="KW-0597">Phosphoprotein</keyword>
<dbReference type="InterPro" id="IPR017452">
    <property type="entry name" value="GPCR_Rhodpsn_7TM"/>
</dbReference>
<dbReference type="SMART" id="SM01381">
    <property type="entry name" value="7TM_GPCR_Srsx"/>
    <property type="match status" value="1"/>
</dbReference>
<keyword evidence="12 14" id="KW-0807">Transducer</keyword>
<feature type="transmembrane region" description="Helical" evidence="15">
    <location>
        <begin position="240"/>
        <end position="257"/>
    </location>
</feature>
<keyword evidence="11" id="KW-0325">Glycoprotein</keyword>
<feature type="transmembrane region" description="Helical" evidence="15">
    <location>
        <begin position="181"/>
        <end position="202"/>
    </location>
</feature>
<evidence type="ECO:0000256" key="4">
    <source>
        <dbReference type="ARBA" id="ARBA00022553"/>
    </source>
</evidence>
<dbReference type="GO" id="GO:0045202">
    <property type="term" value="C:synapse"/>
    <property type="evidence" value="ECO:0007669"/>
    <property type="project" value="GOC"/>
</dbReference>
<dbReference type="GO" id="GO:0030425">
    <property type="term" value="C:dendrite"/>
    <property type="evidence" value="ECO:0007669"/>
    <property type="project" value="TreeGrafter"/>
</dbReference>
<dbReference type="CTD" id="3269"/>
<feature type="transmembrane region" description="Helical" evidence="15">
    <location>
        <begin position="496"/>
        <end position="515"/>
    </location>
</feature>
<organism evidence="17 18">
    <name type="scientific">Python bivittatus</name>
    <name type="common">Burmese python</name>
    <name type="synonym">Python molurus bivittatus</name>
    <dbReference type="NCBI Taxonomy" id="176946"/>
    <lineage>
        <taxon>Eukaryota</taxon>
        <taxon>Metazoa</taxon>
        <taxon>Chordata</taxon>
        <taxon>Craniata</taxon>
        <taxon>Vertebrata</taxon>
        <taxon>Euteleostomi</taxon>
        <taxon>Lepidosauria</taxon>
        <taxon>Squamata</taxon>
        <taxon>Bifurcata</taxon>
        <taxon>Unidentata</taxon>
        <taxon>Episquamata</taxon>
        <taxon>Toxicofera</taxon>
        <taxon>Serpentes</taxon>
        <taxon>Henophidia</taxon>
        <taxon>Pythonidae</taxon>
        <taxon>Python</taxon>
    </lineage>
</organism>
<evidence type="ECO:0000256" key="2">
    <source>
        <dbReference type="ARBA" id="ARBA00015317"/>
    </source>
</evidence>
<dbReference type="GeneID" id="103054667"/>
<evidence type="ECO:0000256" key="14">
    <source>
        <dbReference type="RuleBase" id="RU000688"/>
    </source>
</evidence>
<evidence type="ECO:0000313" key="17">
    <source>
        <dbReference type="Proteomes" id="UP000695026"/>
    </source>
</evidence>
<reference evidence="18" key="1">
    <citation type="submission" date="2025-08" db="UniProtKB">
        <authorList>
            <consortium name="RefSeq"/>
        </authorList>
    </citation>
    <scope>IDENTIFICATION</scope>
    <source>
        <tissue evidence="18">Liver</tissue>
    </source>
</reference>
<dbReference type="GO" id="GO:0045907">
    <property type="term" value="P:positive regulation of vasoconstriction"/>
    <property type="evidence" value="ECO:0007669"/>
    <property type="project" value="InterPro"/>
</dbReference>
<dbReference type="AlphaFoldDB" id="A0A9F5IJY7"/>
<dbReference type="Pfam" id="PF00001">
    <property type="entry name" value="7tm_1"/>
    <property type="match status" value="1"/>
</dbReference>
<sequence length="531" mass="61611">MRTCRILPNLIYERNGKETDQTAHQTRLKSQDFDFFFFGPFSSSFTQKMCLVDRATNRNSTEVQPVLGLFLGSISLMTVVMNILVLYAVKTEKKLQTVGNLYIVSLSCADVIVGAAVMPLNIVYLLKDKWILARKACLFWLSMDYVASTASIFSLFILCVDRYRSIQQPLKYLKYRTKTRASVMISIAWLLSFLWVIPILGWRKFTSHSSMTMNNRTEDEKICETDFCRTTWFKVLTATINFYVPSLLMLWFYANIYRTVRKHYQHRQLINGSDRPDSGNMAVHIGKVQEMQKIYSQSSNKDRGILFRVNDSSEQNKIMEAKLPLSNCVTIPEDFHKSGDREVMKLNCFPLAIVQKDFELGNTKRKYACVSTENIKNPISQLGKISHRQSFAESSLSRTHSDPSLEQNSYTEQCFPQKCSHRRGLLSLHHLKKTRGKLQTDSVCQSQKLQVNRERKAAKQLGVIMAAFMLCWIPYFVLFMVMAFCETCYNRPFHMFTIWLGYVNSTLNPFIYPLCNENFRKAFKKIFHIKT</sequence>
<evidence type="ECO:0000256" key="8">
    <source>
        <dbReference type="ARBA" id="ARBA00023136"/>
    </source>
</evidence>
<comment type="subcellular location">
    <subcellularLocation>
        <location evidence="1">Cell membrane</location>
        <topology evidence="1">Multi-pass membrane protein</topology>
    </subcellularLocation>
</comment>
<protein>
    <recommendedName>
        <fullName evidence="2">Histamine H1 receptor</fullName>
    </recommendedName>
</protein>
<keyword evidence="7 14" id="KW-0297">G-protein coupled receptor</keyword>
<dbReference type="GO" id="GO:0004969">
    <property type="term" value="F:histamine receptor activity"/>
    <property type="evidence" value="ECO:0007669"/>
    <property type="project" value="InterPro"/>
</dbReference>
<dbReference type="Gene3D" id="1.20.1070.10">
    <property type="entry name" value="Rhodopsin 7-helix transmembrane proteins"/>
    <property type="match status" value="2"/>
</dbReference>
<evidence type="ECO:0000256" key="13">
    <source>
        <dbReference type="ARBA" id="ARBA00045624"/>
    </source>
</evidence>
<dbReference type="GO" id="GO:0004993">
    <property type="term" value="F:G protein-coupled serotonin receptor activity"/>
    <property type="evidence" value="ECO:0007669"/>
    <property type="project" value="TreeGrafter"/>
</dbReference>
<keyword evidence="9" id="KW-1015">Disulfide bond</keyword>
<dbReference type="Proteomes" id="UP000695026">
    <property type="component" value="Unplaced"/>
</dbReference>
<evidence type="ECO:0000256" key="12">
    <source>
        <dbReference type="ARBA" id="ARBA00023224"/>
    </source>
</evidence>
<evidence type="ECO:0000256" key="10">
    <source>
        <dbReference type="ARBA" id="ARBA00023170"/>
    </source>
</evidence>
<evidence type="ECO:0000256" key="15">
    <source>
        <dbReference type="SAM" id="Phobius"/>
    </source>
</evidence>
<keyword evidence="5 14" id="KW-0812">Transmembrane</keyword>
<evidence type="ECO:0000256" key="3">
    <source>
        <dbReference type="ARBA" id="ARBA00022475"/>
    </source>
</evidence>
<dbReference type="GO" id="GO:0030594">
    <property type="term" value="F:neurotransmitter receptor activity"/>
    <property type="evidence" value="ECO:0007669"/>
    <property type="project" value="TreeGrafter"/>
</dbReference>
<keyword evidence="10 14" id="KW-0675">Receptor</keyword>